<reference evidence="1 2" key="1">
    <citation type="submission" date="2019-04" db="EMBL/GenBank/DDBJ databases">
        <title>Friends and foes A comparative genomics study of 23 Aspergillus species from section Flavi.</title>
        <authorList>
            <consortium name="DOE Joint Genome Institute"/>
            <person name="Kjaerbolling I."/>
            <person name="Vesth T."/>
            <person name="Frisvad J.C."/>
            <person name="Nybo J.L."/>
            <person name="Theobald S."/>
            <person name="Kildgaard S."/>
            <person name="Isbrandt T."/>
            <person name="Kuo A."/>
            <person name="Sato A."/>
            <person name="Lyhne E.K."/>
            <person name="Kogle M.E."/>
            <person name="Wiebenga A."/>
            <person name="Kun R.S."/>
            <person name="Lubbers R.J."/>
            <person name="Makela M.R."/>
            <person name="Barry K."/>
            <person name="Chovatia M."/>
            <person name="Clum A."/>
            <person name="Daum C."/>
            <person name="Haridas S."/>
            <person name="He G."/>
            <person name="LaButti K."/>
            <person name="Lipzen A."/>
            <person name="Mondo S."/>
            <person name="Riley R."/>
            <person name="Salamov A."/>
            <person name="Simmons B.A."/>
            <person name="Magnuson J.K."/>
            <person name="Henrissat B."/>
            <person name="Mortensen U.H."/>
            <person name="Larsen T.O."/>
            <person name="Devries R.P."/>
            <person name="Grigoriev I.V."/>
            <person name="Machida M."/>
            <person name="Baker S.E."/>
            <person name="Andersen M.R."/>
        </authorList>
    </citation>
    <scope>NUCLEOTIDE SEQUENCE [LARGE SCALE GENOMIC DNA]</scope>
    <source>
        <strain evidence="1 2">CBS 117625</strain>
    </source>
</reference>
<organism evidence="1 2">
    <name type="scientific">Aspergillus pseudotamarii</name>
    <dbReference type="NCBI Taxonomy" id="132259"/>
    <lineage>
        <taxon>Eukaryota</taxon>
        <taxon>Fungi</taxon>
        <taxon>Dikarya</taxon>
        <taxon>Ascomycota</taxon>
        <taxon>Pezizomycotina</taxon>
        <taxon>Eurotiomycetes</taxon>
        <taxon>Eurotiomycetidae</taxon>
        <taxon>Eurotiales</taxon>
        <taxon>Aspergillaceae</taxon>
        <taxon>Aspergillus</taxon>
        <taxon>Aspergillus subgen. Circumdati</taxon>
    </lineage>
</organism>
<dbReference type="Proteomes" id="UP000325672">
    <property type="component" value="Unassembled WGS sequence"/>
</dbReference>
<evidence type="ECO:0000313" key="1">
    <source>
        <dbReference type="EMBL" id="KAE8142757.1"/>
    </source>
</evidence>
<proteinExistence type="predicted"/>
<dbReference type="OrthoDB" id="2831558at2759"/>
<protein>
    <submittedName>
        <fullName evidence="1">Uncharacterized protein</fullName>
    </submittedName>
</protein>
<dbReference type="AlphaFoldDB" id="A0A5N6T911"/>
<accession>A0A5N6T911</accession>
<evidence type="ECO:0000313" key="2">
    <source>
        <dbReference type="Proteomes" id="UP000325672"/>
    </source>
</evidence>
<dbReference type="GeneID" id="43642730"/>
<name>A0A5N6T911_ASPPS</name>
<keyword evidence="2" id="KW-1185">Reference proteome</keyword>
<sequence>MTTPTTVSHQALAREILFKLLKTRYDPGSLRITALLGYGLSPISISTTEYLQSFHSSSGALTTPNSDETGDLREAILCGFPDAEDLPTSKPMRQGPAEFGSGRDIQWGLAKAWDDELAKDLAPWHLFDPAALEIRTPEQLEEARKEVEMTLGKHLDSWRF</sequence>
<dbReference type="RefSeq" id="XP_031918820.1">
    <property type="nucleotide sequence ID" value="XM_032058520.1"/>
</dbReference>
<gene>
    <name evidence="1" type="ORF">BDV38DRAFT_277578</name>
</gene>
<dbReference type="EMBL" id="ML743553">
    <property type="protein sequence ID" value="KAE8142757.1"/>
    <property type="molecule type" value="Genomic_DNA"/>
</dbReference>